<dbReference type="Proteomes" id="UP000647424">
    <property type="component" value="Unassembled WGS sequence"/>
</dbReference>
<accession>A0A927FI90</accession>
<dbReference type="AlphaFoldDB" id="A0A927FI90"/>
<dbReference type="RefSeq" id="WP_191820466.1">
    <property type="nucleotide sequence ID" value="NZ_JACYFT010000006.1"/>
</dbReference>
<keyword evidence="2" id="KW-1185">Reference proteome</keyword>
<sequence length="76" mass="8169">MSLLSALMKVLPTKAGSQVFQNRRNPNARFCSVADVSANVSDLVTGITERIPPGSQIIRDANGKYAGYITPPNPRP</sequence>
<reference evidence="1" key="1">
    <citation type="submission" date="2020-09" db="EMBL/GenBank/DDBJ databases">
        <title>Genome seq and assembly of Limnohabitants sp.</title>
        <authorList>
            <person name="Chhetri G."/>
        </authorList>
    </citation>
    <scope>NUCLEOTIDE SEQUENCE</scope>
    <source>
        <strain evidence="1">JUR4</strain>
    </source>
</reference>
<gene>
    <name evidence="1" type="ORF">IC609_15665</name>
</gene>
<name>A0A927FI90_9BURK</name>
<evidence type="ECO:0000313" key="2">
    <source>
        <dbReference type="Proteomes" id="UP000647424"/>
    </source>
</evidence>
<protein>
    <submittedName>
        <fullName evidence="1">Uncharacterized protein</fullName>
    </submittedName>
</protein>
<comment type="caution">
    <text evidence="1">The sequence shown here is derived from an EMBL/GenBank/DDBJ whole genome shotgun (WGS) entry which is preliminary data.</text>
</comment>
<dbReference type="EMBL" id="JACYFT010000006">
    <property type="protein sequence ID" value="MBD8051974.1"/>
    <property type="molecule type" value="Genomic_DNA"/>
</dbReference>
<organism evidence="1 2">
    <name type="scientific">Limnohabitans radicicola</name>
    <dbReference type="NCBI Taxonomy" id="2771427"/>
    <lineage>
        <taxon>Bacteria</taxon>
        <taxon>Pseudomonadati</taxon>
        <taxon>Pseudomonadota</taxon>
        <taxon>Betaproteobacteria</taxon>
        <taxon>Burkholderiales</taxon>
        <taxon>Comamonadaceae</taxon>
        <taxon>Limnohabitans</taxon>
    </lineage>
</organism>
<evidence type="ECO:0000313" key="1">
    <source>
        <dbReference type="EMBL" id="MBD8051974.1"/>
    </source>
</evidence>
<proteinExistence type="predicted"/>